<feature type="compositionally biased region" description="Polar residues" evidence="7">
    <location>
        <begin position="675"/>
        <end position="685"/>
    </location>
</feature>
<dbReference type="SMART" id="SM01320">
    <property type="entry name" value="TRP_N"/>
    <property type="match status" value="1"/>
</dbReference>
<keyword evidence="12" id="KW-1185">Reference proteome</keyword>
<keyword evidence="4 9" id="KW-0732">Signal</keyword>
<evidence type="ECO:0000256" key="3">
    <source>
        <dbReference type="ARBA" id="ARBA00022692"/>
    </source>
</evidence>
<comment type="subcellular location">
    <subcellularLocation>
        <location evidence="1">Membrane</location>
        <topology evidence="1">Multi-pass membrane protein</topology>
    </subcellularLocation>
</comment>
<evidence type="ECO:0000256" key="5">
    <source>
        <dbReference type="ARBA" id="ARBA00022989"/>
    </source>
</evidence>
<evidence type="ECO:0000259" key="10">
    <source>
        <dbReference type="SMART" id="SM01320"/>
    </source>
</evidence>
<evidence type="ECO:0000256" key="1">
    <source>
        <dbReference type="ARBA" id="ARBA00004141"/>
    </source>
</evidence>
<dbReference type="GeneID" id="19905250"/>
<sequence length="753" mass="81608">MRSLLRTPFTLLVAALLTLIPLSSAVRLIESRSLNPCQANSRFSATLFNVIFTPDNRTLSFEIVGVSAIQGNVIAEFEVIAYGYTAIKQRLNPCESADLKGLCPMNTGTINIESNVPLSDEVVRHIPGIAYTIPDLDGIVQVHIHDAETGESLACVEAALSNGKTVYQKGVGWVTAIIAGTGLVASAITNGLGHSNTAAHVAANALSLFGYFQAQAIIGMSAVPLPPIVSSWTQNFQWSMGIIRIGFLQRMATWYQRSTGGTPSTILSTLATTSVQVQKRSLEVMHKLVSRALGRLSSRTNADSSQAETNRVITVRGIERVGFRAHIEITNIFLTGYSLFVVFVLFVIIGVVLFKLTVEGLAKGGKMKGDKFQDFRNGWKTVLKGIMFRIVLIGFPQMVVLCFWELTQRDSAAEVALAILTIVTMTLILGWASSKVIRIAQRSIAMHKNPAYILYSDPVSLNKWGFLYVQFKATAYYFIVPVLFHVLLKGMFIGLGQESAVVQAIALVLIEAGLLIAVSIMRPYMDKKTNAFNISICAVNFVSSIFLLVFTDIFDQPGLVTGVMGVIFFIFNAAFALILLLMVLFSSGYALFSKNPDTRYQPMRDDRGSFIKSQTQLTTELDALGATARGEGNKNGAAGFYGKSRIEDADEEDSLSSGTLERRDQKAMDAGVATPASQSTTAFGSSSGGYAPADARQNSPSPYFGQRSDTSSPAPVYRGAERTGTMRSERSAGGGYRQQNSASPWQRGAGYEG</sequence>
<evidence type="ECO:0000313" key="11">
    <source>
        <dbReference type="EMBL" id="EON68681.1"/>
    </source>
</evidence>
<comment type="similarity">
    <text evidence="2">Belongs to the transient receptor potential (TRP) ion channel family.</text>
</comment>
<organism evidence="11 12">
    <name type="scientific">Coniosporium apollinis (strain CBS 100218)</name>
    <name type="common">Rock-inhabiting black yeast</name>
    <dbReference type="NCBI Taxonomy" id="1168221"/>
    <lineage>
        <taxon>Eukaryota</taxon>
        <taxon>Fungi</taxon>
        <taxon>Dikarya</taxon>
        <taxon>Ascomycota</taxon>
        <taxon>Pezizomycotina</taxon>
        <taxon>Dothideomycetes</taxon>
        <taxon>Dothideomycetes incertae sedis</taxon>
        <taxon>Coniosporium</taxon>
    </lineage>
</organism>
<dbReference type="PANTHER" id="PTHR31145:SF2">
    <property type="entry name" value="FLAVIN CARRIER PROTEIN 2"/>
    <property type="match status" value="1"/>
</dbReference>
<feature type="transmembrane region" description="Helical" evidence="8">
    <location>
        <begin position="412"/>
        <end position="432"/>
    </location>
</feature>
<reference evidence="12" key="1">
    <citation type="submission" date="2012-06" db="EMBL/GenBank/DDBJ databases">
        <title>The genome sequence of Coniosporium apollinis CBS 100218.</title>
        <authorList>
            <consortium name="The Broad Institute Genome Sequencing Platform"/>
            <person name="Cuomo C."/>
            <person name="Gorbushina A."/>
            <person name="Noack S."/>
            <person name="Walker B."/>
            <person name="Young S.K."/>
            <person name="Zeng Q."/>
            <person name="Gargeya S."/>
            <person name="Fitzgerald M."/>
            <person name="Haas B."/>
            <person name="Abouelleil A."/>
            <person name="Alvarado L."/>
            <person name="Arachchi H.M."/>
            <person name="Berlin A.M."/>
            <person name="Chapman S.B."/>
            <person name="Goldberg J."/>
            <person name="Griggs A."/>
            <person name="Gujja S."/>
            <person name="Hansen M."/>
            <person name="Howarth C."/>
            <person name="Imamovic A."/>
            <person name="Larimer J."/>
            <person name="McCowan C."/>
            <person name="Montmayeur A."/>
            <person name="Murphy C."/>
            <person name="Neiman D."/>
            <person name="Pearson M."/>
            <person name="Priest M."/>
            <person name="Roberts A."/>
            <person name="Saif S."/>
            <person name="Shea T."/>
            <person name="Sisk P."/>
            <person name="Sykes S."/>
            <person name="Wortman J."/>
            <person name="Nusbaum C."/>
            <person name="Birren B."/>
        </authorList>
    </citation>
    <scope>NUCLEOTIDE SEQUENCE [LARGE SCALE GENOMIC DNA]</scope>
    <source>
        <strain evidence="12">CBS 100218</strain>
    </source>
</reference>
<dbReference type="Pfam" id="PF06011">
    <property type="entry name" value="TRP"/>
    <property type="match status" value="1"/>
</dbReference>
<evidence type="ECO:0000256" key="9">
    <source>
        <dbReference type="SAM" id="SignalP"/>
    </source>
</evidence>
<protein>
    <recommendedName>
        <fullName evidence="10">ML-like domain-containing protein</fullName>
    </recommendedName>
</protein>
<dbReference type="GO" id="GO:0009272">
    <property type="term" value="P:fungal-type cell wall biogenesis"/>
    <property type="evidence" value="ECO:0007669"/>
    <property type="project" value="TreeGrafter"/>
</dbReference>
<feature type="transmembrane region" description="Helical" evidence="8">
    <location>
        <begin position="532"/>
        <end position="554"/>
    </location>
</feature>
<feature type="domain" description="ML-like" evidence="10">
    <location>
        <begin position="27"/>
        <end position="167"/>
    </location>
</feature>
<dbReference type="InterPro" id="IPR040241">
    <property type="entry name" value="TRP_Flc/Pkd2-like"/>
</dbReference>
<feature type="signal peptide" evidence="9">
    <location>
        <begin position="1"/>
        <end position="25"/>
    </location>
</feature>
<name>R7Z446_CONA1</name>
<dbReference type="eggNOG" id="ENOG502QSVZ">
    <property type="taxonomic scope" value="Eukaryota"/>
</dbReference>
<feature type="chain" id="PRO_5004461407" description="ML-like domain-containing protein" evidence="9">
    <location>
        <begin position="26"/>
        <end position="753"/>
    </location>
</feature>
<feature type="transmembrane region" description="Helical" evidence="8">
    <location>
        <begin position="475"/>
        <end position="495"/>
    </location>
</feature>
<evidence type="ECO:0000313" key="12">
    <source>
        <dbReference type="Proteomes" id="UP000016924"/>
    </source>
</evidence>
<feature type="region of interest" description="Disordered" evidence="7">
    <location>
        <begin position="648"/>
        <end position="753"/>
    </location>
</feature>
<dbReference type="GO" id="GO:0055085">
    <property type="term" value="P:transmembrane transport"/>
    <property type="evidence" value="ECO:0007669"/>
    <property type="project" value="TreeGrafter"/>
</dbReference>
<dbReference type="EMBL" id="JH767600">
    <property type="protein sequence ID" value="EON68681.1"/>
    <property type="molecule type" value="Genomic_DNA"/>
</dbReference>
<gene>
    <name evidence="11" type="ORF">W97_07939</name>
</gene>
<feature type="transmembrane region" description="Helical" evidence="8">
    <location>
        <begin position="501"/>
        <end position="520"/>
    </location>
</feature>
<feature type="compositionally biased region" description="Polar residues" evidence="7">
    <location>
        <begin position="696"/>
        <end position="713"/>
    </location>
</feature>
<keyword evidence="3 8" id="KW-0812">Transmembrane</keyword>
<evidence type="ECO:0000256" key="8">
    <source>
        <dbReference type="SAM" id="Phobius"/>
    </source>
</evidence>
<dbReference type="RefSeq" id="XP_007783998.1">
    <property type="nucleotide sequence ID" value="XM_007785808.1"/>
</dbReference>
<dbReference type="GO" id="GO:0016020">
    <property type="term" value="C:membrane"/>
    <property type="evidence" value="ECO:0007669"/>
    <property type="project" value="UniProtKB-SubCell"/>
</dbReference>
<dbReference type="Proteomes" id="UP000016924">
    <property type="component" value="Unassembled WGS sequence"/>
</dbReference>
<dbReference type="PANTHER" id="PTHR31145">
    <property type="entry name" value="INTEGRAL MEMBRANE PROTEIN (AFU_ORTHOLOGUE AFUA_7G01610)"/>
    <property type="match status" value="1"/>
</dbReference>
<evidence type="ECO:0000256" key="7">
    <source>
        <dbReference type="SAM" id="MobiDB-lite"/>
    </source>
</evidence>
<feature type="transmembrane region" description="Helical" evidence="8">
    <location>
        <begin position="386"/>
        <end position="406"/>
    </location>
</feature>
<keyword evidence="6 8" id="KW-0472">Membrane</keyword>
<dbReference type="STRING" id="1168221.R7Z446"/>
<dbReference type="HOGENOM" id="CLU_010226_1_0_1"/>
<dbReference type="OMA" id="FQAQAFI"/>
<dbReference type="InterPro" id="IPR032800">
    <property type="entry name" value="TRP_N"/>
</dbReference>
<dbReference type="AlphaFoldDB" id="R7Z446"/>
<evidence type="ECO:0000256" key="4">
    <source>
        <dbReference type="ARBA" id="ARBA00022729"/>
    </source>
</evidence>
<feature type="transmembrane region" description="Helical" evidence="8">
    <location>
        <begin position="566"/>
        <end position="592"/>
    </location>
</feature>
<accession>R7Z446</accession>
<dbReference type="InterPro" id="IPR010308">
    <property type="entry name" value="TRP_C"/>
</dbReference>
<dbReference type="OrthoDB" id="5212126at2759"/>
<dbReference type="Pfam" id="PF14558">
    <property type="entry name" value="TRP_N"/>
    <property type="match status" value="1"/>
</dbReference>
<evidence type="ECO:0000256" key="2">
    <source>
        <dbReference type="ARBA" id="ARBA00010642"/>
    </source>
</evidence>
<evidence type="ECO:0000256" key="6">
    <source>
        <dbReference type="ARBA" id="ARBA00023136"/>
    </source>
</evidence>
<proteinExistence type="inferred from homology"/>
<keyword evidence="5 8" id="KW-1133">Transmembrane helix</keyword>
<feature type="transmembrane region" description="Helical" evidence="8">
    <location>
        <begin position="337"/>
        <end position="358"/>
    </location>
</feature>